<keyword evidence="2" id="KW-1133">Transmembrane helix</keyword>
<evidence type="ECO:0000313" key="3">
    <source>
        <dbReference type="EMBL" id="MDF9276285.1"/>
    </source>
</evidence>
<proteinExistence type="predicted"/>
<dbReference type="Pfam" id="PF14329">
    <property type="entry name" value="DUF4386"/>
    <property type="match status" value="1"/>
</dbReference>
<dbReference type="RefSeq" id="WP_277356987.1">
    <property type="nucleotide sequence ID" value="NZ_JAROKN010000001.1"/>
</dbReference>
<comment type="caution">
    <text evidence="3">The sequence shown here is derived from an EMBL/GenBank/DDBJ whole genome shotgun (WGS) entry which is preliminary data.</text>
</comment>
<gene>
    <name evidence="3" type="ORF">P4U43_00595</name>
</gene>
<dbReference type="EMBL" id="JAROKN010000001">
    <property type="protein sequence ID" value="MDF9276285.1"/>
    <property type="molecule type" value="Genomic_DNA"/>
</dbReference>
<feature type="transmembrane region" description="Helical" evidence="2">
    <location>
        <begin position="77"/>
        <end position="98"/>
    </location>
</feature>
<name>A0ABT6CRL7_9MICC</name>
<accession>A0ABT6CRL7</accession>
<feature type="transmembrane region" description="Helical" evidence="2">
    <location>
        <begin position="161"/>
        <end position="182"/>
    </location>
</feature>
<keyword evidence="2" id="KW-0812">Transmembrane</keyword>
<organism evidence="3 4">
    <name type="scientific">Arthrobacter vasquezii</name>
    <dbReference type="NCBI Taxonomy" id="2977629"/>
    <lineage>
        <taxon>Bacteria</taxon>
        <taxon>Bacillati</taxon>
        <taxon>Actinomycetota</taxon>
        <taxon>Actinomycetes</taxon>
        <taxon>Micrococcales</taxon>
        <taxon>Micrococcaceae</taxon>
        <taxon>Arthrobacter</taxon>
    </lineage>
</organism>
<feature type="region of interest" description="Disordered" evidence="1">
    <location>
        <begin position="1"/>
        <end position="20"/>
    </location>
</feature>
<keyword evidence="2" id="KW-0472">Membrane</keyword>
<protein>
    <submittedName>
        <fullName evidence="3">DUF4386 domain-containing protein</fullName>
    </submittedName>
</protein>
<dbReference type="Proteomes" id="UP001220456">
    <property type="component" value="Unassembled WGS sequence"/>
</dbReference>
<dbReference type="InterPro" id="IPR025495">
    <property type="entry name" value="DUF4386"/>
</dbReference>
<evidence type="ECO:0000313" key="4">
    <source>
        <dbReference type="Proteomes" id="UP001220456"/>
    </source>
</evidence>
<evidence type="ECO:0000256" key="1">
    <source>
        <dbReference type="SAM" id="MobiDB-lite"/>
    </source>
</evidence>
<keyword evidence="4" id="KW-1185">Reference proteome</keyword>
<reference evidence="3 4" key="1">
    <citation type="journal article" date="2023" name="Int. J. Syst. Evol. Microbiol.">
        <title>Arthrobacter vasquezii sp. nov., isolated from a soil sample from Union Glacier, Antarctica.</title>
        <authorList>
            <person name="Valenzuela-Ibaceta F."/>
            <person name="Carrasco V."/>
            <person name="Lagos-Moraga S."/>
            <person name="Dietz-Vargas C."/>
            <person name="Navarro C.A."/>
            <person name="Perez-Donoso J.M."/>
        </authorList>
    </citation>
    <scope>NUCLEOTIDE SEQUENCE [LARGE SCALE GENOMIC DNA]</scope>
    <source>
        <strain evidence="3 4">EH-1B-1</strain>
    </source>
</reference>
<sequence>MSNSHGVLPEAPAPASSRLTPASPKRLARIAGVFYLLVGITGGFAAGFMDPFLYVAGDAAATAGNVTENPTLVRIGVVSHLVDAVFFLLTAVTLYLLLKHAGKHAGRLMVLAVIVAAGIISVSAVFTYVALQVTTNGSYTDAFGLLGSNALVLLLLDIQHYGILAAQVFFGLWLAPLGYLVIKSKLFPRALGFILILATASYLVDVALAFLFPALATQIHSYLGIVPAIAEIWMVLYLLIIGVRTPRVAGRLPAQVTPAPAW</sequence>
<feature type="transmembrane region" description="Helical" evidence="2">
    <location>
        <begin position="222"/>
        <end position="243"/>
    </location>
</feature>
<evidence type="ECO:0000256" key="2">
    <source>
        <dbReference type="SAM" id="Phobius"/>
    </source>
</evidence>
<feature type="transmembrane region" description="Helical" evidence="2">
    <location>
        <begin position="194"/>
        <end position="216"/>
    </location>
</feature>
<feature type="transmembrane region" description="Helical" evidence="2">
    <location>
        <begin position="110"/>
        <end position="131"/>
    </location>
</feature>
<feature type="transmembrane region" description="Helical" evidence="2">
    <location>
        <begin position="33"/>
        <end position="57"/>
    </location>
</feature>